<keyword evidence="4 7" id="KW-1133">Transmembrane helix</keyword>
<reference evidence="8 9" key="1">
    <citation type="submission" date="2022-04" db="EMBL/GenBank/DDBJ databases">
        <authorList>
            <person name="Grouzdev D.S."/>
            <person name="Pantiukh K.S."/>
            <person name="Krutkina M.S."/>
        </authorList>
    </citation>
    <scope>NUCLEOTIDE SEQUENCE [LARGE SCALE GENOMIC DNA]</scope>
    <source>
        <strain evidence="8 9">Jip08</strain>
    </source>
</reference>
<dbReference type="Proteomes" id="UP001202867">
    <property type="component" value="Unassembled WGS sequence"/>
</dbReference>
<dbReference type="PANTHER" id="PTHR30482">
    <property type="entry name" value="HIGH-AFFINITY BRANCHED-CHAIN AMINO ACID TRANSPORT SYSTEM PERMEASE"/>
    <property type="match status" value="1"/>
</dbReference>
<keyword evidence="3 7" id="KW-0812">Transmembrane</keyword>
<gene>
    <name evidence="8" type="primary">urtC</name>
    <name evidence="8" type="ORF">MWN33_12535</name>
</gene>
<sequence>MSTTQTRQPALLGTSGLVFLGVLVAAAVLVPILNLAISPDSAVHVPTYVVSLLGKYLTYALLALSVDLIWGYVGILSLGQGAFFALGGYAMGMYLMRQIGTRGVYGDPVLPDFMVFLNWKELPWFWYGFDWFPFAALMVLLAPGILALVFGWFAFRSRVTGVYLSIITQAMTFALLLAFFRNDMGFGGNNGLTDFKDILGFNIQSDGTRIVLFVLSALALGLGYLLCRFLVRSHFGKVLVAIRDAETRVRFTGYRAENYKLVAFVASAMLAGIAGALYVPQVGIINPSEFSPANSIEIIVWVAVGGRGTLVGAALGAVLVNYAKTYFTSGMLAPYWLFMLGGLFVAVTLFLPKGIVGTFYEWRARRRERDDIPGESPGELPGEPPLAEPKPAA</sequence>
<evidence type="ECO:0000313" key="9">
    <source>
        <dbReference type="Proteomes" id="UP001202867"/>
    </source>
</evidence>
<feature type="transmembrane region" description="Helical" evidence="7">
    <location>
        <begin position="258"/>
        <end position="278"/>
    </location>
</feature>
<reference evidence="9" key="2">
    <citation type="submission" date="2023-07" db="EMBL/GenBank/DDBJ databases">
        <title>Ancylobacter moscoviensis sp. nov., facultatively methylotrophic bacteria from activated sludge and the reclassification of Starkeya novella (Starkey 1934) Kelly et al. 2000 as Ancylobacter novellus comb. nov., Starkeya koreensis Im et al. 2006 as Ancylobacter koreensis comb.nov., Angulomicrobium tetraedrale Vasil'eva et al. 1986 as Ancylobacter tetraedralis comb. nov., Angulomicrobium amanitiforme Fritz et al. 2004 as Ancylobacter amanitiformis comb. nov. and Methylorhabdus multivorans Doronina et al. 1996 as Ancylobacter multivorans comb. nov. and emended description of the genus Ancylobacter.</title>
        <authorList>
            <person name="Doronina N."/>
            <person name="Chemodurova A."/>
            <person name="Grouzdev D."/>
            <person name="Koziaeva V."/>
            <person name="Shi W."/>
            <person name="Wu L."/>
            <person name="Kaparullina E."/>
        </authorList>
    </citation>
    <scope>NUCLEOTIDE SEQUENCE [LARGE SCALE GENOMIC DNA]</scope>
    <source>
        <strain evidence="9">Jip08</strain>
    </source>
</reference>
<dbReference type="EMBL" id="JALKCG010000004">
    <property type="protein sequence ID" value="MCK0208857.1"/>
    <property type="molecule type" value="Genomic_DNA"/>
</dbReference>
<accession>A0ABT0DNJ7</accession>
<evidence type="ECO:0000256" key="1">
    <source>
        <dbReference type="ARBA" id="ARBA00004651"/>
    </source>
</evidence>
<evidence type="ECO:0000256" key="2">
    <source>
        <dbReference type="ARBA" id="ARBA00022475"/>
    </source>
</evidence>
<feature type="transmembrane region" description="Helical" evidence="7">
    <location>
        <begin position="210"/>
        <end position="231"/>
    </location>
</feature>
<keyword evidence="2" id="KW-1003">Cell membrane</keyword>
<comment type="subcellular location">
    <subcellularLocation>
        <location evidence="1">Cell membrane</location>
        <topology evidence="1">Multi-pass membrane protein</topology>
    </subcellularLocation>
</comment>
<dbReference type="InterPro" id="IPR017778">
    <property type="entry name" value="ABC_transptr_urea_perm_UrtC"/>
</dbReference>
<dbReference type="CDD" id="cd06581">
    <property type="entry name" value="TM_PBP1_LivM_like"/>
    <property type="match status" value="1"/>
</dbReference>
<feature type="transmembrane region" description="Helical" evidence="7">
    <location>
        <begin position="82"/>
        <end position="100"/>
    </location>
</feature>
<proteinExistence type="predicted"/>
<dbReference type="PANTHER" id="PTHR30482:SF4">
    <property type="entry name" value="SLR1201 PROTEIN"/>
    <property type="match status" value="1"/>
</dbReference>
<evidence type="ECO:0000256" key="6">
    <source>
        <dbReference type="SAM" id="MobiDB-lite"/>
    </source>
</evidence>
<evidence type="ECO:0000256" key="4">
    <source>
        <dbReference type="ARBA" id="ARBA00022989"/>
    </source>
</evidence>
<evidence type="ECO:0000256" key="7">
    <source>
        <dbReference type="SAM" id="Phobius"/>
    </source>
</evidence>
<dbReference type="InterPro" id="IPR043428">
    <property type="entry name" value="LivM-like"/>
</dbReference>
<name>A0ABT0DNJ7_9HYPH</name>
<evidence type="ECO:0000256" key="3">
    <source>
        <dbReference type="ARBA" id="ARBA00022692"/>
    </source>
</evidence>
<dbReference type="RefSeq" id="WP_247201168.1">
    <property type="nucleotide sequence ID" value="NZ_JALKCG010000004.1"/>
</dbReference>
<feature type="transmembrane region" description="Helical" evidence="7">
    <location>
        <begin position="162"/>
        <end position="180"/>
    </location>
</feature>
<dbReference type="InterPro" id="IPR001851">
    <property type="entry name" value="ABC_transp_permease"/>
</dbReference>
<feature type="transmembrane region" description="Helical" evidence="7">
    <location>
        <begin position="298"/>
        <end position="320"/>
    </location>
</feature>
<evidence type="ECO:0000313" key="8">
    <source>
        <dbReference type="EMBL" id="MCK0208857.1"/>
    </source>
</evidence>
<feature type="compositionally biased region" description="Pro residues" evidence="6">
    <location>
        <begin position="382"/>
        <end position="393"/>
    </location>
</feature>
<feature type="transmembrane region" description="Helical" evidence="7">
    <location>
        <begin position="12"/>
        <end position="36"/>
    </location>
</feature>
<protein>
    <submittedName>
        <fullName evidence="8">Urea ABC transporter permease subunit UrtC</fullName>
    </submittedName>
</protein>
<keyword evidence="5 7" id="KW-0472">Membrane</keyword>
<dbReference type="NCBIfam" id="TIGR03408">
    <property type="entry name" value="urea_trans_UrtC"/>
    <property type="match status" value="1"/>
</dbReference>
<evidence type="ECO:0000256" key="5">
    <source>
        <dbReference type="ARBA" id="ARBA00023136"/>
    </source>
</evidence>
<keyword evidence="9" id="KW-1185">Reference proteome</keyword>
<feature type="transmembrane region" description="Helical" evidence="7">
    <location>
        <begin position="131"/>
        <end position="155"/>
    </location>
</feature>
<comment type="caution">
    <text evidence="8">The sequence shown here is derived from an EMBL/GenBank/DDBJ whole genome shotgun (WGS) entry which is preliminary data.</text>
</comment>
<organism evidence="8 9">
    <name type="scientific">Ancylobacter koreensis</name>
    <dbReference type="NCBI Taxonomy" id="266121"/>
    <lineage>
        <taxon>Bacteria</taxon>
        <taxon>Pseudomonadati</taxon>
        <taxon>Pseudomonadota</taxon>
        <taxon>Alphaproteobacteria</taxon>
        <taxon>Hyphomicrobiales</taxon>
        <taxon>Xanthobacteraceae</taxon>
        <taxon>Ancylobacter</taxon>
    </lineage>
</organism>
<feature type="transmembrane region" description="Helical" evidence="7">
    <location>
        <begin position="332"/>
        <end position="351"/>
    </location>
</feature>
<feature type="region of interest" description="Disordered" evidence="6">
    <location>
        <begin position="370"/>
        <end position="393"/>
    </location>
</feature>
<dbReference type="Pfam" id="PF02653">
    <property type="entry name" value="BPD_transp_2"/>
    <property type="match status" value="1"/>
</dbReference>